<evidence type="ECO:0000313" key="5">
    <source>
        <dbReference type="EMBL" id="QCQ77016.1"/>
    </source>
</evidence>
<dbReference type="HOGENOM" id="CLU_101252_0_0_2"/>
<geneLocation type="plasmid" evidence="5 9">
    <name>pHME505</name>
</geneLocation>
<geneLocation type="plasmid" evidence="3 8">
    <name>HMPLAS1</name>
</geneLocation>
<dbReference type="Proteomes" id="UP000027075">
    <property type="component" value="Plasmid HMPLAS1"/>
</dbReference>
<evidence type="ECO:0000313" key="4">
    <source>
        <dbReference type="EMBL" id="ELZ97386.1"/>
    </source>
</evidence>
<evidence type="ECO:0000313" key="2">
    <source>
        <dbReference type="EMBL" id="AFK21282.1"/>
    </source>
</evidence>
<sequence>MRDAGNVRVLVPVAVLEGQVIPDQVIRLLSSATVVLLAYHEIPEQTAPEQAREQFEPKARTELEDLVEAFETEGTAVETHLVFTHDSGQTIERTATEADCDAVLLSNPAPTLDRIIVPVKEHINIDTISKVVAGLGRGRDVDITLFHAVANDEAVPDGEALLDEVVNELTTLGLDRDKLSRSVVVAQKPLQALISGAEDHDVVVMGEEEPTIRGQLFGETSERVAEQTVGPVIVVRRPLEPDETDEVDEADEAGEIDEADETDEIDEADETDEIDEADNTG</sequence>
<name>I3RAM2_HALMT</name>
<feature type="region of interest" description="Disordered" evidence="1">
    <location>
        <begin position="237"/>
        <end position="281"/>
    </location>
</feature>
<evidence type="ECO:0000313" key="6">
    <source>
        <dbReference type="Proteomes" id="UP000006469"/>
    </source>
</evidence>
<dbReference type="RefSeq" id="WP_004060964.1">
    <property type="nucleotide sequence ID" value="NC_017944.1"/>
</dbReference>
<feature type="compositionally biased region" description="Acidic residues" evidence="1">
    <location>
        <begin position="241"/>
        <end position="281"/>
    </location>
</feature>
<evidence type="ECO:0000256" key="1">
    <source>
        <dbReference type="SAM" id="MobiDB-lite"/>
    </source>
</evidence>
<evidence type="ECO:0000313" key="3">
    <source>
        <dbReference type="EMBL" id="AHZ24620.1"/>
    </source>
</evidence>
<dbReference type="Gene3D" id="3.40.50.12370">
    <property type="match status" value="1"/>
</dbReference>
<keyword evidence="7" id="KW-1185">Reference proteome</keyword>
<geneLocation type="plasmid" evidence="2 6">
    <name>pHM500</name>
</geneLocation>
<evidence type="ECO:0000313" key="9">
    <source>
        <dbReference type="Proteomes" id="UP000299011"/>
    </source>
</evidence>
<dbReference type="SUPFAM" id="SSF52402">
    <property type="entry name" value="Adenine nucleotide alpha hydrolases-like"/>
    <property type="match status" value="2"/>
</dbReference>
<reference evidence="2" key="5">
    <citation type="submission" date="2014-05" db="EMBL/GenBank/DDBJ databases">
        <authorList>
            <person name="Wang L."/>
            <person name="Yang H."/>
            <person name="Xiang H."/>
        </authorList>
    </citation>
    <scope>NUCLEOTIDE SEQUENCE</scope>
    <source>
        <strain evidence="2">CGMCC 1.2087</strain>
        <plasmid evidence="2">pHM500</plasmid>
    </source>
</reference>
<dbReference type="Proteomes" id="UP000299011">
    <property type="component" value="Plasmid pHME505"/>
</dbReference>
<keyword evidence="2" id="KW-0614">Plasmid</keyword>
<dbReference type="PATRIC" id="fig|523841.21.peg.3758"/>
<proteinExistence type="predicted"/>
<dbReference type="EMBL" id="AOLO01000015">
    <property type="protein sequence ID" value="ELZ97386.1"/>
    <property type="molecule type" value="Genomic_DNA"/>
</dbReference>
<dbReference type="Proteomes" id="UP000006469">
    <property type="component" value="Plasmid pHM500"/>
</dbReference>
<reference evidence="3 8" key="4">
    <citation type="submission" date="2014-04" db="EMBL/GenBank/DDBJ databases">
        <title>Transcriptional profiles of Haloferax mediterranei on the basis of nitrogen availability.</title>
        <authorList>
            <person name="Bautista V."/>
        </authorList>
    </citation>
    <scope>NUCLEOTIDE SEQUENCE [LARGE SCALE GENOMIC DNA]</scope>
    <source>
        <strain evidence="3">ATCC 33500</strain>
        <strain evidence="8">ATCC 33500 / DSM 1411 / JCM 8866 / NBRC 14739 / NCIMB 2177 / R-4</strain>
        <plasmid evidence="3">HMPLAS1</plasmid>
        <plasmid evidence="8">Plasmid HMPLAS1</plasmid>
    </source>
</reference>
<dbReference type="OrthoDB" id="157328at2157"/>
<dbReference type="InterPro" id="IPR014729">
    <property type="entry name" value="Rossmann-like_a/b/a_fold"/>
</dbReference>
<reference evidence="4 7" key="3">
    <citation type="journal article" date="2014" name="PLoS Genet.">
        <title>Phylogenetically driven sequencing of extremely halophilic archaea reveals strategies for static and dynamic osmo-response.</title>
        <authorList>
            <person name="Becker E.A."/>
            <person name="Seitzer P.M."/>
            <person name="Tritt A."/>
            <person name="Larsen D."/>
            <person name="Krusor M."/>
            <person name="Yao A.I."/>
            <person name="Wu D."/>
            <person name="Madern D."/>
            <person name="Eisen J.A."/>
            <person name="Darling A.E."/>
            <person name="Facciotti M.T."/>
        </authorList>
    </citation>
    <scope>NUCLEOTIDE SEQUENCE [LARGE SCALE GENOMIC DNA]</scope>
    <source>
        <strain evidence="4">ATCC 33500</strain>
        <strain evidence="7">ATCC 33500 / DSM 1411 / JCM 8866 / NBRC 14739 / NCIMB 2177 / R-4</strain>
    </source>
</reference>
<dbReference type="EMBL" id="CP039140">
    <property type="protein sequence ID" value="QCQ77016.1"/>
    <property type="molecule type" value="Genomic_DNA"/>
</dbReference>
<dbReference type="GeneID" id="40158161"/>
<dbReference type="Gene3D" id="3.40.50.620">
    <property type="entry name" value="HUPs"/>
    <property type="match status" value="1"/>
</dbReference>
<accession>I3RAM2</accession>
<gene>
    <name evidence="2" type="ordered locus">HFX_6158</name>
    <name evidence="3" type="ORF">BM92_17135</name>
    <name evidence="4" type="ORF">C439_18728</name>
    <name evidence="5" type="ORF">E6P09_17050</name>
</gene>
<reference evidence="5 9" key="6">
    <citation type="submission" date="2019-04" db="EMBL/GenBank/DDBJ databases">
        <title>Methylomes of two halophilic Archaea, Haloarcula marismortui and Haloferax mediterranei.</title>
        <authorList>
            <person name="DasSarma S."/>
            <person name="DasSarma P."/>
            <person name="DasSarma S."/>
            <person name="Fomenkov A."/>
            <person name="Vincze T."/>
            <person name="Anton B.P."/>
            <person name="Roberts R.J."/>
        </authorList>
    </citation>
    <scope>NUCLEOTIDE SEQUENCE [LARGE SCALE GENOMIC DNA]</scope>
    <source>
        <strain evidence="5">ATCC 33500</strain>
        <strain evidence="9">ATCC 33500 / DSM 1411 / JCM 8866 / NBRC 14739 / NCIMB 2177 / R-4</strain>
        <plasmid evidence="5 9">pHME505</plasmid>
    </source>
</reference>
<reference evidence="2 6" key="2">
    <citation type="journal article" date="2012" name="J. Bacteriol.">
        <title>Complete genome sequence of the metabolically versatile halophilic archaeon Haloferax mediterranei, a poly(3-hydroxybutyrate-co-3-hydroxyvalerate) producer.</title>
        <authorList>
            <person name="Han J."/>
            <person name="Zhang F."/>
            <person name="Hou J."/>
            <person name="Liu X."/>
            <person name="Li M."/>
            <person name="Liu H."/>
            <person name="Cai L."/>
            <person name="Zhang B."/>
            <person name="Chen Y."/>
            <person name="Zhou J."/>
            <person name="Hu S."/>
            <person name="Xiang H."/>
        </authorList>
    </citation>
    <scope>NUCLEOTIDE SEQUENCE [LARGE SCALE GENOMIC DNA]</scope>
    <source>
        <strain evidence="6">ATCC 33500 / DSM 1411 / JCM 8866 / NBRC 14739 / NCIMB 2177 / R-4</strain>
        <strain evidence="2">CGMCC 1.2087</strain>
        <plasmid evidence="6">pHM500</plasmid>
    </source>
</reference>
<dbReference type="AlphaFoldDB" id="I3RAM2"/>
<dbReference type="EMBL" id="CP001871">
    <property type="protein sequence ID" value="AFK21282.1"/>
    <property type="molecule type" value="Genomic_DNA"/>
</dbReference>
<dbReference type="KEGG" id="hme:HFX_6158"/>
<dbReference type="Proteomes" id="UP000011603">
    <property type="component" value="Unassembled WGS sequence"/>
</dbReference>
<evidence type="ECO:0000313" key="8">
    <source>
        <dbReference type="Proteomes" id="UP000027075"/>
    </source>
</evidence>
<dbReference type="EMBL" id="CP007554">
    <property type="protein sequence ID" value="AHZ24620.1"/>
    <property type="molecule type" value="Genomic_DNA"/>
</dbReference>
<reference evidence="2" key="1">
    <citation type="journal article" date="2012" name="Appl. Environ. Microbiol.">
        <title>Identification of the haloarchaeal phasin (PhaP) that functions in polyhydroxyalkanoate accumulation and granule formation in Haloferax mediterranei.</title>
        <authorList>
            <person name="Cai S."/>
            <person name="Cai L."/>
            <person name="Liu H."/>
            <person name="Liu X."/>
            <person name="Han J."/>
            <person name="Zhou J."/>
            <person name="Xiang H."/>
        </authorList>
    </citation>
    <scope>NUCLEOTIDE SEQUENCE</scope>
    <source>
        <strain evidence="2">CGMCC 1.2087</strain>
    </source>
</reference>
<protein>
    <submittedName>
        <fullName evidence="2">Universal stress protein</fullName>
    </submittedName>
</protein>
<organism evidence="2 6">
    <name type="scientific">Haloferax mediterranei (strain ATCC 33500 / DSM 1411 / JCM 8866 / NBRC 14739 / NCIMB 2177 / R-4)</name>
    <name type="common">Halobacterium mediterranei</name>
    <dbReference type="NCBI Taxonomy" id="523841"/>
    <lineage>
        <taxon>Archaea</taxon>
        <taxon>Methanobacteriati</taxon>
        <taxon>Methanobacteriota</taxon>
        <taxon>Stenosarchaea group</taxon>
        <taxon>Halobacteria</taxon>
        <taxon>Halobacteriales</taxon>
        <taxon>Haloferacaceae</taxon>
        <taxon>Haloferax</taxon>
    </lineage>
</organism>
<evidence type="ECO:0000313" key="7">
    <source>
        <dbReference type="Proteomes" id="UP000011603"/>
    </source>
</evidence>